<feature type="transmembrane region" description="Helical" evidence="5">
    <location>
        <begin position="143"/>
        <end position="160"/>
    </location>
</feature>
<accession>A0A5B8YG45</accession>
<dbReference type="OrthoDB" id="9807937at2"/>
<feature type="transmembrane region" description="Helical" evidence="5">
    <location>
        <begin position="29"/>
        <end position="46"/>
    </location>
</feature>
<feature type="transmembrane region" description="Helical" evidence="5">
    <location>
        <begin position="254"/>
        <end position="273"/>
    </location>
</feature>
<evidence type="ECO:0000256" key="3">
    <source>
        <dbReference type="ARBA" id="ARBA00022989"/>
    </source>
</evidence>
<evidence type="ECO:0000256" key="2">
    <source>
        <dbReference type="ARBA" id="ARBA00022692"/>
    </source>
</evidence>
<evidence type="ECO:0000256" key="5">
    <source>
        <dbReference type="SAM" id="Phobius"/>
    </source>
</evidence>
<keyword evidence="2 5" id="KW-0812">Transmembrane</keyword>
<comment type="subcellular location">
    <subcellularLocation>
        <location evidence="1">Membrane</location>
        <topology evidence="1">Multi-pass membrane protein</topology>
    </subcellularLocation>
</comment>
<feature type="transmembrane region" description="Helical" evidence="5">
    <location>
        <begin position="110"/>
        <end position="131"/>
    </location>
</feature>
<keyword evidence="4 5" id="KW-0472">Membrane</keyword>
<feature type="transmembrane region" description="Helical" evidence="5">
    <location>
        <begin position="229"/>
        <end position="248"/>
    </location>
</feature>
<evidence type="ECO:0000313" key="7">
    <source>
        <dbReference type="EMBL" id="QDG54846.1"/>
    </source>
</evidence>
<evidence type="ECO:0000313" key="8">
    <source>
        <dbReference type="Proteomes" id="UP000315995"/>
    </source>
</evidence>
<protein>
    <submittedName>
        <fullName evidence="7">DMT family transporter</fullName>
    </submittedName>
</protein>
<dbReference type="Proteomes" id="UP000315995">
    <property type="component" value="Chromosome"/>
</dbReference>
<keyword evidence="8" id="KW-1185">Reference proteome</keyword>
<reference evidence="7 8" key="1">
    <citation type="submission" date="2019-06" db="EMBL/GenBank/DDBJ databases">
        <title>Persicimonas caeni gen. nov., sp. nov., a predatory bacterium isolated from solar saltern.</title>
        <authorList>
            <person name="Wang S."/>
        </authorList>
    </citation>
    <scope>NUCLEOTIDE SEQUENCE [LARGE SCALE GENOMIC DNA]</scope>
    <source>
        <strain evidence="7 8">YN101</strain>
    </source>
</reference>
<feature type="domain" description="EamA" evidence="6">
    <location>
        <begin position="2"/>
        <end position="126"/>
    </location>
</feature>
<dbReference type="InterPro" id="IPR037185">
    <property type="entry name" value="EmrE-like"/>
</dbReference>
<sequence>MAISAFFFSIMGLLVKVAGERLPSQEIVFFRSLLVLIFAWWMLKRAGVNPWGNNKKWLVVRGFTGFMALSCFYYGVTHLPLADATLIMYSNPVFTALLAAVFLGERLKKVDLLGVVLSLGGVVLIAQPSFIFGGASRLDPFDVGVALAGAVFAAISYVIVRKLRESEHALVVVFYFPLIATPASIPTALPDAIIPTWWELGVLLAIGIVTHIAQVAMTKGLHLEEAGRATAVSYLQVVFAFVWGMFFFDEFPTVLSVIGALLIVGSTIAIALYQQKAAKDT</sequence>
<name>A0A4Y6Q2R5_PERCE</name>
<dbReference type="EMBL" id="CP041186">
    <property type="protein sequence ID" value="QDG54846.1"/>
    <property type="molecule type" value="Genomic_DNA"/>
</dbReference>
<accession>A0A4Y6Q2R5</accession>
<organism evidence="7 8">
    <name type="scientific">Persicimonas caeni</name>
    <dbReference type="NCBI Taxonomy" id="2292766"/>
    <lineage>
        <taxon>Bacteria</taxon>
        <taxon>Deltaproteobacteria</taxon>
        <taxon>Bradymonadales</taxon>
        <taxon>Bradymonadaceae</taxon>
        <taxon>Persicimonas</taxon>
    </lineage>
</organism>
<gene>
    <name evidence="7" type="ORF">FIV42_06465</name>
</gene>
<evidence type="ECO:0000259" key="6">
    <source>
        <dbReference type="Pfam" id="PF00892"/>
    </source>
</evidence>
<feature type="transmembrane region" description="Helical" evidence="5">
    <location>
        <begin position="197"/>
        <end position="217"/>
    </location>
</feature>
<evidence type="ECO:0000256" key="4">
    <source>
        <dbReference type="ARBA" id="ARBA00023136"/>
    </source>
</evidence>
<dbReference type="Gene3D" id="1.10.3730.20">
    <property type="match status" value="1"/>
</dbReference>
<dbReference type="GO" id="GO:0016020">
    <property type="term" value="C:membrane"/>
    <property type="evidence" value="ECO:0007669"/>
    <property type="project" value="UniProtKB-SubCell"/>
</dbReference>
<feature type="transmembrane region" description="Helical" evidence="5">
    <location>
        <begin position="167"/>
        <end position="185"/>
    </location>
</feature>
<feature type="transmembrane region" description="Helical" evidence="5">
    <location>
        <begin position="82"/>
        <end position="103"/>
    </location>
</feature>
<dbReference type="SUPFAM" id="SSF103481">
    <property type="entry name" value="Multidrug resistance efflux transporter EmrE"/>
    <property type="match status" value="2"/>
</dbReference>
<dbReference type="InterPro" id="IPR000620">
    <property type="entry name" value="EamA_dom"/>
</dbReference>
<evidence type="ECO:0000256" key="1">
    <source>
        <dbReference type="ARBA" id="ARBA00004141"/>
    </source>
</evidence>
<proteinExistence type="predicted"/>
<dbReference type="PANTHER" id="PTHR22911:SF6">
    <property type="entry name" value="SOLUTE CARRIER FAMILY 35 MEMBER G1"/>
    <property type="match status" value="1"/>
</dbReference>
<dbReference type="PANTHER" id="PTHR22911">
    <property type="entry name" value="ACYL-MALONYL CONDENSING ENZYME-RELATED"/>
    <property type="match status" value="1"/>
</dbReference>
<dbReference type="AlphaFoldDB" id="A0A4Y6Q2R5"/>
<feature type="domain" description="EamA" evidence="6">
    <location>
        <begin position="145"/>
        <end position="270"/>
    </location>
</feature>
<dbReference type="Pfam" id="PF00892">
    <property type="entry name" value="EamA"/>
    <property type="match status" value="2"/>
</dbReference>
<feature type="transmembrane region" description="Helical" evidence="5">
    <location>
        <begin position="58"/>
        <end position="76"/>
    </location>
</feature>
<keyword evidence="3 5" id="KW-1133">Transmembrane helix</keyword>